<dbReference type="HOGENOM" id="CLU_053046_0_0_1"/>
<reference evidence="1" key="1">
    <citation type="submission" date="2015-04" db="UniProtKB">
        <authorList>
            <consortium name="EnsemblPlants"/>
        </authorList>
    </citation>
    <scope>IDENTIFICATION</scope>
</reference>
<dbReference type="PANTHER" id="PTHR12792">
    <property type="entry name" value="EXTRA SPINDLE POLES 1-RELATED"/>
    <property type="match status" value="1"/>
</dbReference>
<dbReference type="GO" id="GO:0072686">
    <property type="term" value="C:mitotic spindle"/>
    <property type="evidence" value="ECO:0007669"/>
    <property type="project" value="TreeGrafter"/>
</dbReference>
<sequence length="426" mass="47917">MSSLGNIGVTLYNIGHLDEAPKALELCCQTVWVYARLSYHRLSASQDEQRIIEDIPKDTLKDISMDAFAKITKMVDILHRCGVKIIPDIIVKSLSELLANDSTSEFLNSSLVLIKLWVKITHKDAKDDESVDSAPLLYHSLMGCTPPLPTKLVGLILEQELLAYALVESRGTMFCVEMQKRITNILLNKIYCSKEYYLERSRVLVRKARVLRTCGMQSISSCLESLSEAISLLRDIPLDSSQGNAPAIHQLAIAYCLHAHCAQEANLGAEVIFDSAQNVFGLWSKIKTFGYYSPGMISQQPSENLVPLLCSLVDLLAMKGCFELQFDLYFPCYLPMGASIMRVVISQWTNNLFQLQSIILMLIAIVQNFGETVLKETILLFVCFSRDCGLLIPLFLRHVNLPFEGNLVSVVVFMRLIVSHHLWFLM</sequence>
<dbReference type="GO" id="GO:0004197">
    <property type="term" value="F:cysteine-type endopeptidase activity"/>
    <property type="evidence" value="ECO:0007669"/>
    <property type="project" value="InterPro"/>
</dbReference>
<dbReference type="eggNOG" id="KOG1849">
    <property type="taxonomic scope" value="Eukaryota"/>
</dbReference>
<proteinExistence type="predicted"/>
<dbReference type="STRING" id="40148.A0A0D9YZ00"/>
<reference evidence="1" key="2">
    <citation type="submission" date="2018-05" db="EMBL/GenBank/DDBJ databases">
        <title>OgluRS3 (Oryza glumaepatula Reference Sequence Version 3).</title>
        <authorList>
            <person name="Zhang J."/>
            <person name="Kudrna D."/>
            <person name="Lee S."/>
            <person name="Talag J."/>
            <person name="Welchert J."/>
            <person name="Wing R.A."/>
        </authorList>
    </citation>
    <scope>NUCLEOTIDE SEQUENCE [LARGE SCALE GENOMIC DNA]</scope>
</reference>
<organism evidence="1">
    <name type="scientific">Oryza glumipatula</name>
    <dbReference type="NCBI Taxonomy" id="40148"/>
    <lineage>
        <taxon>Eukaryota</taxon>
        <taxon>Viridiplantae</taxon>
        <taxon>Streptophyta</taxon>
        <taxon>Embryophyta</taxon>
        <taxon>Tracheophyta</taxon>
        <taxon>Spermatophyta</taxon>
        <taxon>Magnoliopsida</taxon>
        <taxon>Liliopsida</taxon>
        <taxon>Poales</taxon>
        <taxon>Poaceae</taxon>
        <taxon>BOP clade</taxon>
        <taxon>Oryzoideae</taxon>
        <taxon>Oryzeae</taxon>
        <taxon>Oryzinae</taxon>
        <taxon>Oryza</taxon>
    </lineage>
</organism>
<accession>A0A0D9YZ00</accession>
<keyword evidence="2" id="KW-1185">Reference proteome</keyword>
<evidence type="ECO:0000313" key="2">
    <source>
        <dbReference type="Proteomes" id="UP000026961"/>
    </source>
</evidence>
<dbReference type="GO" id="GO:0006508">
    <property type="term" value="P:proteolysis"/>
    <property type="evidence" value="ECO:0007669"/>
    <property type="project" value="InterPro"/>
</dbReference>
<evidence type="ECO:0000313" key="1">
    <source>
        <dbReference type="EnsemblPlants" id="OGLUM02G35220.1"/>
    </source>
</evidence>
<dbReference type="GO" id="GO:0005737">
    <property type="term" value="C:cytoplasm"/>
    <property type="evidence" value="ECO:0007669"/>
    <property type="project" value="TreeGrafter"/>
</dbReference>
<dbReference type="GO" id="GO:0005634">
    <property type="term" value="C:nucleus"/>
    <property type="evidence" value="ECO:0007669"/>
    <property type="project" value="InterPro"/>
</dbReference>
<dbReference type="InterPro" id="IPR005314">
    <property type="entry name" value="Peptidase_C50"/>
</dbReference>
<dbReference type="Proteomes" id="UP000026961">
    <property type="component" value="Chromosome 2"/>
</dbReference>
<protein>
    <submittedName>
        <fullName evidence="1">Uncharacterized protein</fullName>
    </submittedName>
</protein>
<dbReference type="AlphaFoldDB" id="A0A0D9YZ00"/>
<dbReference type="PANTHER" id="PTHR12792:SF0">
    <property type="entry name" value="SEPARIN"/>
    <property type="match status" value="1"/>
</dbReference>
<name>A0A0D9YZ00_9ORYZ</name>
<dbReference type="Gramene" id="OGLUM02G35220.1">
    <property type="protein sequence ID" value="OGLUM02G35220.1"/>
    <property type="gene ID" value="OGLUM02G35220"/>
</dbReference>
<dbReference type="GO" id="GO:0051307">
    <property type="term" value="P:meiotic chromosome separation"/>
    <property type="evidence" value="ECO:0007669"/>
    <property type="project" value="TreeGrafter"/>
</dbReference>
<dbReference type="EnsemblPlants" id="OGLUM02G35220.1">
    <property type="protein sequence ID" value="OGLUM02G35220.1"/>
    <property type="gene ID" value="OGLUM02G35220"/>
</dbReference>